<dbReference type="Gene3D" id="3.40.50.620">
    <property type="entry name" value="HUPs"/>
    <property type="match status" value="1"/>
</dbReference>
<name>A0ABS1R6R6_9SPHI</name>
<dbReference type="Proteomes" id="UP000625283">
    <property type="component" value="Unassembled WGS sequence"/>
</dbReference>
<evidence type="ECO:0000313" key="1">
    <source>
        <dbReference type="EMBL" id="MBL1410343.1"/>
    </source>
</evidence>
<comment type="caution">
    <text evidence="1">The sequence shown here is derived from an EMBL/GenBank/DDBJ whole genome shotgun (WGS) entry which is preliminary data.</text>
</comment>
<proteinExistence type="predicted"/>
<accession>A0ABS1R6R6</accession>
<evidence type="ECO:0000313" key="2">
    <source>
        <dbReference type="Proteomes" id="UP000625283"/>
    </source>
</evidence>
<keyword evidence="2" id="KW-1185">Reference proteome</keyword>
<dbReference type="NCBIfam" id="TIGR03573">
    <property type="entry name" value="WbuX"/>
    <property type="match status" value="1"/>
</dbReference>
<organism evidence="1 2">
    <name type="scientific">Sphingobacterium faecale</name>
    <dbReference type="NCBI Taxonomy" id="2803775"/>
    <lineage>
        <taxon>Bacteria</taxon>
        <taxon>Pseudomonadati</taxon>
        <taxon>Bacteroidota</taxon>
        <taxon>Sphingobacteriia</taxon>
        <taxon>Sphingobacteriales</taxon>
        <taxon>Sphingobacteriaceae</taxon>
        <taxon>Sphingobacterium</taxon>
    </lineage>
</organism>
<dbReference type="InterPro" id="IPR020022">
    <property type="entry name" value="N-acetyl_sugar_amidoTrfase"/>
</dbReference>
<dbReference type="InterPro" id="IPR014729">
    <property type="entry name" value="Rossmann-like_a/b/a_fold"/>
</dbReference>
<protein>
    <submittedName>
        <fullName evidence="1">N-acetyl sugar amidotransferase</fullName>
    </submittedName>
</protein>
<sequence>MDEVKICKRCVMDTTDPVIQFDKEGHCNYCNSYLSHDFTYNEEKELQLQKVIDEIKAAGKGKKYDCIIGVSGGVDSTYVAYEVKRRGLRPLAVHLDNGWNSELAVSNIQKCLDKLEIDLFTYVIDWKEFKDLQISFLKASTPGMEIPTDHGIISILNQTAIKNNIRYIINGSNGSSEFIMSPRWSEGDAQRDWLLIKNVHKQFGSVKLKSFPRTTIFDNFKNKLIHKLSTVNILNYVDYSKEKGKKLIEDELGWVYYGGKHYESIYTRFTQAYIQPQKFNLDKRKAHHSNLICAGEMTREEALIDLQLDPYPNQEMKEEDRVYFMKKLGMSEADFQGMMNAEVKSYLDYKGYYNSRFYKKLYDFAFGVHNWLKSINYYGKRAD</sequence>
<reference evidence="1 2" key="1">
    <citation type="submission" date="2021-01" db="EMBL/GenBank/DDBJ databases">
        <title>C459-1 draft genome sequence.</title>
        <authorList>
            <person name="Zhang X.-F."/>
        </authorList>
    </citation>
    <scope>NUCLEOTIDE SEQUENCE [LARGE SCALE GENOMIC DNA]</scope>
    <source>
        <strain evidence="2">C459-1</strain>
    </source>
</reference>
<gene>
    <name evidence="1" type="ORF">JKG61_16425</name>
</gene>
<dbReference type="SUPFAM" id="SSF52402">
    <property type="entry name" value="Adenine nucleotide alpha hydrolases-like"/>
    <property type="match status" value="1"/>
</dbReference>
<dbReference type="EMBL" id="JAERTY010000009">
    <property type="protein sequence ID" value="MBL1410343.1"/>
    <property type="molecule type" value="Genomic_DNA"/>
</dbReference>